<dbReference type="GO" id="GO:1990904">
    <property type="term" value="C:ribonucleoprotein complex"/>
    <property type="evidence" value="ECO:0007669"/>
    <property type="project" value="UniProtKB-KW"/>
</dbReference>
<evidence type="ECO:0000256" key="7">
    <source>
        <dbReference type="SAM" id="MobiDB-lite"/>
    </source>
</evidence>
<dbReference type="InterPro" id="IPR037214">
    <property type="entry name" value="TROVE_dom_sf"/>
</dbReference>
<evidence type="ECO:0000256" key="4">
    <source>
        <dbReference type="ARBA" id="ARBA00022723"/>
    </source>
</evidence>
<comment type="similarity">
    <text evidence="2">Belongs to the Ro 60 kDa family.</text>
</comment>
<keyword evidence="5" id="KW-0694">RNA-binding</keyword>
<evidence type="ECO:0000259" key="8">
    <source>
        <dbReference type="PROSITE" id="PS50988"/>
    </source>
</evidence>
<keyword evidence="6 9" id="KW-0687">Ribonucleoprotein</keyword>
<feature type="domain" description="TROVE" evidence="8">
    <location>
        <begin position="23"/>
        <end position="387"/>
    </location>
</feature>
<dbReference type="PANTHER" id="PTHR14202:SF0">
    <property type="entry name" value="RNA-BINDING PROTEIN RO60"/>
    <property type="match status" value="1"/>
</dbReference>
<evidence type="ECO:0000313" key="10">
    <source>
        <dbReference type="Proteomes" id="UP001160130"/>
    </source>
</evidence>
<evidence type="ECO:0000256" key="5">
    <source>
        <dbReference type="ARBA" id="ARBA00022884"/>
    </source>
</evidence>
<accession>A0ABT6L822</accession>
<dbReference type="Gene3D" id="3.40.50.410">
    <property type="entry name" value="von Willebrand factor, type A domain"/>
    <property type="match status" value="2"/>
</dbReference>
<dbReference type="SUPFAM" id="SSF53300">
    <property type="entry name" value="vWA-like"/>
    <property type="match status" value="1"/>
</dbReference>
<organism evidence="9 10">
    <name type="scientific">Mycolicibacterium frederiksbergense</name>
    <dbReference type="NCBI Taxonomy" id="117567"/>
    <lineage>
        <taxon>Bacteria</taxon>
        <taxon>Bacillati</taxon>
        <taxon>Actinomycetota</taxon>
        <taxon>Actinomycetes</taxon>
        <taxon>Mycobacteriales</taxon>
        <taxon>Mycobacteriaceae</taxon>
        <taxon>Mycolicibacterium</taxon>
    </lineage>
</organism>
<comment type="subcellular location">
    <subcellularLocation>
        <location evidence="1">Cytoplasm</location>
    </subcellularLocation>
</comment>
<dbReference type="PROSITE" id="PS50988">
    <property type="entry name" value="TROVE"/>
    <property type="match status" value="1"/>
</dbReference>
<dbReference type="EMBL" id="JARXVE010000014">
    <property type="protein sequence ID" value="MDH6199054.1"/>
    <property type="molecule type" value="Genomic_DNA"/>
</dbReference>
<protein>
    <submittedName>
        <fullName evidence="9">60 kDa SS-A/Ro ribonucleoprotein</fullName>
    </submittedName>
</protein>
<dbReference type="InterPro" id="IPR040322">
    <property type="entry name" value="TROVE2"/>
</dbReference>
<dbReference type="Pfam" id="PF05731">
    <property type="entry name" value="TROVE"/>
    <property type="match status" value="1"/>
</dbReference>
<feature type="region of interest" description="Disordered" evidence="7">
    <location>
        <begin position="1"/>
        <end position="22"/>
    </location>
</feature>
<keyword evidence="4" id="KW-0479">Metal-binding</keyword>
<dbReference type="InterPro" id="IPR008858">
    <property type="entry name" value="TROVE_dom"/>
</dbReference>
<comment type="caution">
    <text evidence="9">The sequence shown here is derived from an EMBL/GenBank/DDBJ whole genome shotgun (WGS) entry which is preliminary data.</text>
</comment>
<dbReference type="Proteomes" id="UP001160130">
    <property type="component" value="Unassembled WGS sequence"/>
</dbReference>
<feature type="compositionally biased region" description="Polar residues" evidence="7">
    <location>
        <begin position="8"/>
        <end position="22"/>
    </location>
</feature>
<gene>
    <name evidence="9" type="ORF">M2272_005721</name>
</gene>
<dbReference type="SUPFAM" id="SSF140864">
    <property type="entry name" value="TROVE domain-like"/>
    <property type="match status" value="1"/>
</dbReference>
<dbReference type="Pfam" id="PF25045">
    <property type="entry name" value="vWA_Ro60"/>
    <property type="match status" value="1"/>
</dbReference>
<dbReference type="PANTHER" id="PTHR14202">
    <property type="entry name" value="60 KDA RIBONUCLEOPROTEIN SSA/RO"/>
    <property type="match status" value="1"/>
</dbReference>
<evidence type="ECO:0000256" key="6">
    <source>
        <dbReference type="ARBA" id="ARBA00023274"/>
    </source>
</evidence>
<dbReference type="InterPro" id="IPR056800">
    <property type="entry name" value="vWA_Ro60"/>
</dbReference>
<evidence type="ECO:0000256" key="3">
    <source>
        <dbReference type="ARBA" id="ARBA00022490"/>
    </source>
</evidence>
<reference evidence="9 10" key="1">
    <citation type="submission" date="2023-04" db="EMBL/GenBank/DDBJ databases">
        <title>Forest soil microbial communities from Buena Vista Peninsula, Colon Province, Panama.</title>
        <authorList>
            <person name="Bouskill N."/>
        </authorList>
    </citation>
    <scope>NUCLEOTIDE SEQUENCE [LARGE SCALE GENOMIC DNA]</scope>
    <source>
        <strain evidence="9 10">AC80</strain>
    </source>
</reference>
<keyword evidence="3" id="KW-0963">Cytoplasm</keyword>
<proteinExistence type="inferred from homology"/>
<name>A0ABT6L822_9MYCO</name>
<evidence type="ECO:0000256" key="1">
    <source>
        <dbReference type="ARBA" id="ARBA00004496"/>
    </source>
</evidence>
<keyword evidence="10" id="KW-1185">Reference proteome</keyword>
<dbReference type="RefSeq" id="WP_280835619.1">
    <property type="nucleotide sequence ID" value="NZ_JARXVE010000014.1"/>
</dbReference>
<sequence>MDILSIFGTRSTRQSRPATSKQKLNAAGGYTFSIDDWSRVHRFLTLGTDGGTYYASAADLTRDNAEVVLRVAAADPIALVNRIVEVSEAGRAPRPNPALFALAIAASVDDVEGRRAALAALPRVARTGTHLFLFAGYVEQFRGWGPTLRRAVGRWYTDGPVDRLAYQLVKYRRRAGWTHRDLLRLASPSGVVDPARRMALNWATGKGLGDYAQAPARLTGAQLRAGQRTAVRPVLSTDAVPEELAIIADFEDAQAASTAGHWVEIIGRGNGMSWEMLPDAALLQPAVWEALIAHGMPQTALMRQLPRLTRLGLLSGAVGETVAGQLADPGRLAGARVHPVNVLVAQRTYASGRGARGRDTWTPVPRIVDALDAAFYAAYGAVRPSGMRTLLALDVSGSMGVPVSGLPISCREASAALALVTAATEPRHRIIGFTAGRGGYPATAVTELDIGPRRRLDDVCRYTAGLPMGATDCALPMVWALHNRVKVDTFHIYTDNETWYGQIHPHQALELYRQKMGIDARLVVVAMTGTRNSIADPADPRQLDIVGFDSAVPTLLADFSRGDI</sequence>
<evidence type="ECO:0000313" key="9">
    <source>
        <dbReference type="EMBL" id="MDH6199054.1"/>
    </source>
</evidence>
<evidence type="ECO:0000256" key="2">
    <source>
        <dbReference type="ARBA" id="ARBA00007814"/>
    </source>
</evidence>
<dbReference type="InterPro" id="IPR036465">
    <property type="entry name" value="vWFA_dom_sf"/>
</dbReference>